<dbReference type="NCBIfam" id="TIGR03568">
    <property type="entry name" value="NeuC_NnaA"/>
    <property type="match status" value="1"/>
</dbReference>
<protein>
    <recommendedName>
        <fullName evidence="1">UDP-N-acetylglucosamine 2-epimerase domain-containing protein</fullName>
    </recommendedName>
</protein>
<feature type="domain" description="UDP-N-acetylglucosamine 2-epimerase" evidence="1">
    <location>
        <begin position="1"/>
        <end position="266"/>
    </location>
</feature>
<dbReference type="GO" id="GO:0004553">
    <property type="term" value="F:hydrolase activity, hydrolyzing O-glycosyl compounds"/>
    <property type="evidence" value="ECO:0007669"/>
    <property type="project" value="InterPro"/>
</dbReference>
<dbReference type="Gene3D" id="3.40.50.2000">
    <property type="entry name" value="Glycogen Phosphorylase B"/>
    <property type="match status" value="2"/>
</dbReference>
<feature type="non-terminal residue" evidence="2">
    <location>
        <position position="1"/>
    </location>
</feature>
<dbReference type="Pfam" id="PF02350">
    <property type="entry name" value="Epimerase_2"/>
    <property type="match status" value="1"/>
</dbReference>
<organism evidence="2">
    <name type="scientific">marine metagenome</name>
    <dbReference type="NCBI Taxonomy" id="408172"/>
    <lineage>
        <taxon>unclassified sequences</taxon>
        <taxon>metagenomes</taxon>
        <taxon>ecological metagenomes</taxon>
    </lineage>
</organism>
<dbReference type="PANTHER" id="PTHR43174">
    <property type="entry name" value="UDP-N-ACETYLGLUCOSAMINE 2-EPIMERASE"/>
    <property type="match status" value="1"/>
</dbReference>
<reference evidence="2" key="1">
    <citation type="submission" date="2018-05" db="EMBL/GenBank/DDBJ databases">
        <authorList>
            <person name="Lanie J.A."/>
            <person name="Ng W.-L."/>
            <person name="Kazmierczak K.M."/>
            <person name="Andrzejewski T.M."/>
            <person name="Davidsen T.M."/>
            <person name="Wayne K.J."/>
            <person name="Tettelin H."/>
            <person name="Glass J.I."/>
            <person name="Rusch D."/>
            <person name="Podicherti R."/>
            <person name="Tsui H.-C.T."/>
            <person name="Winkler M.E."/>
        </authorList>
    </citation>
    <scope>NUCLEOTIDE SEQUENCE</scope>
</reference>
<dbReference type="InterPro" id="IPR003331">
    <property type="entry name" value="UDP_GlcNAc_Epimerase_2_dom"/>
</dbReference>
<name>A0A382UJT0_9ZZZZ</name>
<gene>
    <name evidence="2" type="ORF">METZ01_LOCUS386949</name>
</gene>
<accession>A0A382UJT0</accession>
<evidence type="ECO:0000313" key="2">
    <source>
        <dbReference type="EMBL" id="SVD34095.1"/>
    </source>
</evidence>
<dbReference type="InterPro" id="IPR029767">
    <property type="entry name" value="WecB-like"/>
</dbReference>
<proteinExistence type="predicted"/>
<dbReference type="GO" id="GO:0006047">
    <property type="term" value="P:UDP-N-acetylglucosamine metabolic process"/>
    <property type="evidence" value="ECO:0007669"/>
    <property type="project" value="InterPro"/>
</dbReference>
<dbReference type="SUPFAM" id="SSF53756">
    <property type="entry name" value="UDP-Glycosyltransferase/glycogen phosphorylase"/>
    <property type="match status" value="1"/>
</dbReference>
<dbReference type="AlphaFoldDB" id="A0A382UJT0"/>
<dbReference type="InterPro" id="IPR020004">
    <property type="entry name" value="UDP-GlcNAc_Epase"/>
</dbReference>
<evidence type="ECO:0000259" key="1">
    <source>
        <dbReference type="Pfam" id="PF02350"/>
    </source>
</evidence>
<dbReference type="PANTHER" id="PTHR43174:SF3">
    <property type="entry name" value="UDP-N-ACETYLGLUCOSAMINE 2-EPIMERASE"/>
    <property type="match status" value="1"/>
</dbReference>
<sequence length="286" mass="31324">DRYEILSVAHAALMVNCPVAHIQGGELTLATIDESVRHALTKISRFHFVAGESFAKRVQQMGESKDRVFNVGSLGVDNLLSCPIMSFEHLNNTLHGSLKHPFAVGTFHPVTLIPDQTIPAARAMLESVLDHNIHLLLTGVNSDPGREILADVFNDYATRFPKQITYVDSLGHVRYISAMNHCCFLIGNSSSGLIEAPAIPIPTINIGDRQRGRPRSPSVIDCSPEKDEIESAIKRILSSNFTDTLKSSDAAYGGKGAKDKIVDILKKISEDGLCSPKQFEDYLICK</sequence>
<dbReference type="EMBL" id="UINC01144525">
    <property type="protein sequence ID" value="SVD34095.1"/>
    <property type="molecule type" value="Genomic_DNA"/>
</dbReference>